<comment type="caution">
    <text evidence="1">The sequence shown here is derived from an EMBL/GenBank/DDBJ whole genome shotgun (WGS) entry which is preliminary data.</text>
</comment>
<dbReference type="Proteomes" id="UP000636479">
    <property type="component" value="Unassembled WGS sequence"/>
</dbReference>
<evidence type="ECO:0000313" key="2">
    <source>
        <dbReference type="Proteomes" id="UP000636479"/>
    </source>
</evidence>
<evidence type="ECO:0000313" key="1">
    <source>
        <dbReference type="EMBL" id="KAF7316471.1"/>
    </source>
</evidence>
<reference evidence="1" key="1">
    <citation type="submission" date="2020-05" db="EMBL/GenBank/DDBJ databases">
        <title>Mycena genomes resolve the evolution of fungal bioluminescence.</title>
        <authorList>
            <person name="Tsai I.J."/>
        </authorList>
    </citation>
    <scope>NUCLEOTIDE SEQUENCE</scope>
    <source>
        <strain evidence="1">171206Taipei</strain>
    </source>
</reference>
<keyword evidence="2" id="KW-1185">Reference proteome</keyword>
<gene>
    <name evidence="1" type="ORF">MIND_00166200</name>
</gene>
<accession>A0A8H6WH03</accession>
<proteinExistence type="predicted"/>
<dbReference type="OrthoDB" id="3252968at2759"/>
<dbReference type="RefSeq" id="XP_037226494.1">
    <property type="nucleotide sequence ID" value="XM_037358584.1"/>
</dbReference>
<dbReference type="EMBL" id="JACAZF010000001">
    <property type="protein sequence ID" value="KAF7316471.1"/>
    <property type="molecule type" value="Genomic_DNA"/>
</dbReference>
<protein>
    <submittedName>
        <fullName evidence="1">Uncharacterized protein</fullName>
    </submittedName>
</protein>
<organism evidence="1 2">
    <name type="scientific">Mycena indigotica</name>
    <dbReference type="NCBI Taxonomy" id="2126181"/>
    <lineage>
        <taxon>Eukaryota</taxon>
        <taxon>Fungi</taxon>
        <taxon>Dikarya</taxon>
        <taxon>Basidiomycota</taxon>
        <taxon>Agaricomycotina</taxon>
        <taxon>Agaricomycetes</taxon>
        <taxon>Agaricomycetidae</taxon>
        <taxon>Agaricales</taxon>
        <taxon>Marasmiineae</taxon>
        <taxon>Mycenaceae</taxon>
        <taxon>Mycena</taxon>
    </lineage>
</organism>
<sequence length="212" mass="23250">MSVIVTIREPTGLISYNFAMQDARASRESLGLWIRENKVYKVFTTLNQYHRLQTDVSTADAVALPMGRVVLRGGRVTLPPRTPGGPPRVSSGFIQITPLFRGTQFTLQHGAGTFMQILSQLPPDNVEVTKRIVRGCAAARAIGLQDPQGFINSAAYDPIVFFDIHTGITPETGQVRQSAAAEQMFAIAQDAHAVRMETVSSGAVYYNTYGYR</sequence>
<dbReference type="AlphaFoldDB" id="A0A8H6WH03"/>
<name>A0A8H6WH03_9AGAR</name>
<dbReference type="GeneID" id="59341100"/>